<dbReference type="Gene3D" id="3.40.1580.10">
    <property type="entry name" value="SMI1/KNR4-like"/>
    <property type="match status" value="1"/>
</dbReference>
<evidence type="ECO:0000259" key="1">
    <source>
        <dbReference type="SMART" id="SM00860"/>
    </source>
</evidence>
<dbReference type="InterPro" id="IPR037883">
    <property type="entry name" value="Knr4/Smi1-like_sf"/>
</dbReference>
<accession>A0A6M3ZNI5</accession>
<gene>
    <name evidence="2" type="ORF">C798_08050</name>
</gene>
<evidence type="ECO:0000313" key="2">
    <source>
        <dbReference type="EMBL" id="QJQ00184.1"/>
    </source>
</evidence>
<dbReference type="EMBL" id="CP008956">
    <property type="protein sequence ID" value="QJQ00184.1"/>
    <property type="molecule type" value="Genomic_DNA"/>
</dbReference>
<name>A0A6M3ZNI5_9BURK</name>
<sequence>MTIIKKQFVPLVSNEAIASFEMELGYQLPTTYRNFLLKYNGGEPFNCGVISSDGFYGDVSIRYFFSVSQNPTFGLAHKYAIYSGAGRTPREMLPVGGDVGGNLILLALAGSQLGSVFFWDHDIEGLVDDPNSPRHLRLLADTFDGFIAGLSPTS</sequence>
<dbReference type="Pfam" id="PF09346">
    <property type="entry name" value="SMI1_KNR4"/>
    <property type="match status" value="1"/>
</dbReference>
<dbReference type="Proteomes" id="UP000501648">
    <property type="component" value="Chromosome"/>
</dbReference>
<dbReference type="SMART" id="SM00860">
    <property type="entry name" value="SMI1_KNR4"/>
    <property type="match status" value="1"/>
</dbReference>
<reference evidence="2 3" key="1">
    <citation type="journal article" date="2012" name="J. Bacteriol.">
        <title>Genome sequence of the pathogenic Herbaspirillum seropedicae strain Os34, isolated from rice roots.</title>
        <authorList>
            <person name="Ye W."/>
            <person name="Ye S."/>
            <person name="Liu J."/>
            <person name="Chang S."/>
            <person name="Chen M."/>
            <person name="Zhu B."/>
            <person name="Guo L."/>
            <person name="An Q."/>
        </authorList>
    </citation>
    <scope>NUCLEOTIDE SEQUENCE [LARGE SCALE GENOMIC DNA]</scope>
    <source>
        <strain evidence="2 3">Os34</strain>
    </source>
</reference>
<dbReference type="AlphaFoldDB" id="A0A6M3ZNI5"/>
<feature type="domain" description="Knr4/Smi1-like" evidence="1">
    <location>
        <begin position="11"/>
        <end position="149"/>
    </location>
</feature>
<organism evidence="2 3">
    <name type="scientific">Herbaspirillum rubrisubalbicans Os34</name>
    <dbReference type="NCBI Taxonomy" id="1235827"/>
    <lineage>
        <taxon>Bacteria</taxon>
        <taxon>Pseudomonadati</taxon>
        <taxon>Pseudomonadota</taxon>
        <taxon>Betaproteobacteria</taxon>
        <taxon>Burkholderiales</taxon>
        <taxon>Oxalobacteraceae</taxon>
        <taxon>Herbaspirillum</taxon>
    </lineage>
</organism>
<evidence type="ECO:0000313" key="3">
    <source>
        <dbReference type="Proteomes" id="UP000501648"/>
    </source>
</evidence>
<proteinExistence type="predicted"/>
<dbReference type="InterPro" id="IPR018958">
    <property type="entry name" value="Knr4/Smi1-like_dom"/>
</dbReference>
<protein>
    <submittedName>
        <fullName evidence="2">SMI1/KNR4 family protein</fullName>
    </submittedName>
</protein>
<dbReference type="SUPFAM" id="SSF160631">
    <property type="entry name" value="SMI1/KNR4-like"/>
    <property type="match status" value="1"/>
</dbReference>
<dbReference type="RefSeq" id="WP_017455154.1">
    <property type="nucleotide sequence ID" value="NZ_CP008956.1"/>
</dbReference>